<feature type="transmembrane region" description="Helical" evidence="7">
    <location>
        <begin position="88"/>
        <end position="111"/>
    </location>
</feature>
<keyword evidence="5 7" id="KW-1133">Transmembrane helix</keyword>
<dbReference type="GO" id="GO:0016787">
    <property type="term" value="F:hydrolase activity"/>
    <property type="evidence" value="ECO:0007669"/>
    <property type="project" value="UniProtKB-KW"/>
</dbReference>
<comment type="subcellular location">
    <subcellularLocation>
        <location evidence="1">Cell membrane</location>
        <topology evidence="1">Multi-pass membrane protein</topology>
    </subcellularLocation>
</comment>
<accession>A0A9Y2ERD9</accession>
<dbReference type="EMBL" id="CP120678">
    <property type="protein sequence ID" value="WIW71072.1"/>
    <property type="molecule type" value="Genomic_DNA"/>
</dbReference>
<keyword evidence="10" id="KW-1185">Reference proteome</keyword>
<feature type="transmembrane region" description="Helical" evidence="7">
    <location>
        <begin position="20"/>
        <end position="39"/>
    </location>
</feature>
<evidence type="ECO:0000256" key="7">
    <source>
        <dbReference type="SAM" id="Phobius"/>
    </source>
</evidence>
<proteinExistence type="predicted"/>
<name>A0A9Y2ERD9_9FIRM</name>
<evidence type="ECO:0000256" key="5">
    <source>
        <dbReference type="ARBA" id="ARBA00022989"/>
    </source>
</evidence>
<evidence type="ECO:0000259" key="8">
    <source>
        <dbReference type="Pfam" id="PF00884"/>
    </source>
</evidence>
<keyword evidence="9" id="KW-0378">Hydrolase</keyword>
<dbReference type="InterPro" id="IPR017850">
    <property type="entry name" value="Alkaline_phosphatase_core_sf"/>
</dbReference>
<keyword evidence="6 7" id="KW-0472">Membrane</keyword>
<dbReference type="Gene3D" id="3.40.720.10">
    <property type="entry name" value="Alkaline Phosphatase, subunit A"/>
    <property type="match status" value="1"/>
</dbReference>
<dbReference type="InterPro" id="IPR000917">
    <property type="entry name" value="Sulfatase_N"/>
</dbReference>
<evidence type="ECO:0000256" key="4">
    <source>
        <dbReference type="ARBA" id="ARBA00022692"/>
    </source>
</evidence>
<feature type="transmembrane region" description="Helical" evidence="7">
    <location>
        <begin position="183"/>
        <end position="202"/>
    </location>
</feature>
<gene>
    <name evidence="9" type="ORF">P3F81_01730</name>
</gene>
<dbReference type="RefSeq" id="WP_309320567.1">
    <property type="nucleotide sequence ID" value="NZ_CP120678.1"/>
</dbReference>
<keyword evidence="3" id="KW-1003">Cell membrane</keyword>
<dbReference type="Pfam" id="PF00884">
    <property type="entry name" value="Sulfatase"/>
    <property type="match status" value="1"/>
</dbReference>
<evidence type="ECO:0000256" key="3">
    <source>
        <dbReference type="ARBA" id="ARBA00022475"/>
    </source>
</evidence>
<feature type="transmembrane region" description="Helical" evidence="7">
    <location>
        <begin position="59"/>
        <end position="81"/>
    </location>
</feature>
<dbReference type="SUPFAM" id="SSF53649">
    <property type="entry name" value="Alkaline phosphatase-like"/>
    <property type="match status" value="1"/>
</dbReference>
<dbReference type="KEGG" id="sgbi:P3F81_01730"/>
<dbReference type="GO" id="GO:0005886">
    <property type="term" value="C:plasma membrane"/>
    <property type="evidence" value="ECO:0007669"/>
    <property type="project" value="UniProtKB-SubCell"/>
</dbReference>
<feature type="transmembrane region" description="Helical" evidence="7">
    <location>
        <begin position="144"/>
        <end position="162"/>
    </location>
</feature>
<sequence length="656" mass="75682">MKWTNFFNQLQQDLKVFFSIWLLLCLFRIGFILCMNRYISPSSDWTDFVLNFYYGMKMSLKSAGVALLFTFLFSTLPQLVLNRTNFQYIRYFIGNVFIILICILFMARFAFYEEFHVGFNQFVFNAVNDDMQALFMTIIDQYQLVWRLAGAILFSGIFIWLFKRILALPVYQWTGSSVKWREYGKRIGVVTTFILFALFIRFGGSFSYASSLHWENCAKTKDDFLNEMILDDIQAMYRGYSINERITHGIMTGVEKDKIKVFAAQMNQGDTAGEKLEDCLLHKANGAVIERPNKIFIIVGESYAQWPLLEKYKELNLYPNLRKLMLQENADSVSTFLPNGAFTPMAVNALISGLSDVNIYPNQQAESYKSVYASGLAPQMKKLGYKTEFWYAGFSSWERIKDFALAQGFDSFYSCSDYPYEKGNVWGADDRFMFQAVTKKIQAENEPMVSVILTVSNHAPYSVDLVSEGFPKEAVRSLLPEECRQNEDLLNRLGHLWYTDKMIGEFIEKTERQYPDSLFIITGDHADRTNIEDKPSLYERYTIPFVIYGKGVHKGLLGENIAGSHVNIIPTLIELIAPKDFAYYAVSDSLTEDAPVGFNHNLWITSKAIGKIEDDTVEILQNANVNIENEHEKAMDEMHRMRTISWWRTMKGNDLN</sequence>
<evidence type="ECO:0000313" key="9">
    <source>
        <dbReference type="EMBL" id="WIW71072.1"/>
    </source>
</evidence>
<dbReference type="CDD" id="cd16015">
    <property type="entry name" value="LTA_synthase"/>
    <property type="match status" value="1"/>
</dbReference>
<dbReference type="InterPro" id="IPR050448">
    <property type="entry name" value="OpgB/LTA_synthase_biosynth"/>
</dbReference>
<evidence type="ECO:0000256" key="1">
    <source>
        <dbReference type="ARBA" id="ARBA00004651"/>
    </source>
</evidence>
<organism evidence="9 10">
    <name type="scientific">Selenobaculum gibii</name>
    <dbReference type="NCBI Taxonomy" id="3054208"/>
    <lineage>
        <taxon>Bacteria</taxon>
        <taxon>Bacillati</taxon>
        <taxon>Bacillota</taxon>
        <taxon>Negativicutes</taxon>
        <taxon>Selenomonadales</taxon>
        <taxon>Selenomonadaceae</taxon>
        <taxon>Selenobaculum</taxon>
    </lineage>
</organism>
<dbReference type="PANTHER" id="PTHR47371:SF3">
    <property type="entry name" value="PHOSPHOGLYCEROL TRANSFERASE I"/>
    <property type="match status" value="1"/>
</dbReference>
<feature type="domain" description="Sulfatase N-terminal" evidence="8">
    <location>
        <begin position="295"/>
        <end position="575"/>
    </location>
</feature>
<evidence type="ECO:0000256" key="6">
    <source>
        <dbReference type="ARBA" id="ARBA00023136"/>
    </source>
</evidence>
<protein>
    <submittedName>
        <fullName evidence="9">Sulfatase-like hydrolase/transferase</fullName>
    </submittedName>
</protein>
<comment type="pathway">
    <text evidence="2">Cell wall biogenesis; lipoteichoic acid biosynthesis.</text>
</comment>
<dbReference type="PANTHER" id="PTHR47371">
    <property type="entry name" value="LIPOTEICHOIC ACID SYNTHASE"/>
    <property type="match status" value="1"/>
</dbReference>
<keyword evidence="4 7" id="KW-0812">Transmembrane</keyword>
<dbReference type="Proteomes" id="UP001243623">
    <property type="component" value="Chromosome"/>
</dbReference>
<reference evidence="9" key="1">
    <citation type="submission" date="2023-03" db="EMBL/GenBank/DDBJ databases">
        <title>Selenobaculum gbiensis gen. nov. sp. nov., a new bacterium isolated from the gut microbiota of IBD patient.</title>
        <authorList>
            <person name="Yeo S."/>
            <person name="Park H."/>
            <person name="Huh C.S."/>
        </authorList>
    </citation>
    <scope>NUCLEOTIDE SEQUENCE</scope>
    <source>
        <strain evidence="9">ICN-92133</strain>
    </source>
</reference>
<evidence type="ECO:0000256" key="2">
    <source>
        <dbReference type="ARBA" id="ARBA00004936"/>
    </source>
</evidence>
<evidence type="ECO:0000313" key="10">
    <source>
        <dbReference type="Proteomes" id="UP001243623"/>
    </source>
</evidence>
<dbReference type="AlphaFoldDB" id="A0A9Y2ERD9"/>